<keyword evidence="1" id="KW-0812">Transmembrane</keyword>
<name>A0A4U5PHD2_STECR</name>
<feature type="transmembrane region" description="Helical" evidence="1">
    <location>
        <begin position="22"/>
        <end position="43"/>
    </location>
</feature>
<reference evidence="2 3" key="2">
    <citation type="journal article" date="2019" name="G3 (Bethesda)">
        <title>Hybrid Assembly of the Genome of the Entomopathogenic Nematode Steinernema carpocapsae Identifies the X-Chromosome.</title>
        <authorList>
            <person name="Serra L."/>
            <person name="Macchietto M."/>
            <person name="Macias-Munoz A."/>
            <person name="McGill C.J."/>
            <person name="Rodriguez I.M."/>
            <person name="Rodriguez B."/>
            <person name="Murad R."/>
            <person name="Mortazavi A."/>
        </authorList>
    </citation>
    <scope>NUCLEOTIDE SEQUENCE [LARGE SCALE GENOMIC DNA]</scope>
    <source>
        <strain evidence="2 3">ALL</strain>
    </source>
</reference>
<feature type="transmembrane region" description="Helical" evidence="1">
    <location>
        <begin position="251"/>
        <end position="276"/>
    </location>
</feature>
<feature type="transmembrane region" description="Helical" evidence="1">
    <location>
        <begin position="296"/>
        <end position="314"/>
    </location>
</feature>
<feature type="transmembrane region" description="Helical" evidence="1">
    <location>
        <begin position="143"/>
        <end position="161"/>
    </location>
</feature>
<dbReference type="Gene3D" id="1.20.1070.10">
    <property type="entry name" value="Rhodopsin 7-helix transmembrane proteins"/>
    <property type="match status" value="1"/>
</dbReference>
<comment type="caution">
    <text evidence="2">The sequence shown here is derived from an EMBL/GenBank/DDBJ whole genome shotgun (WGS) entry which is preliminary data.</text>
</comment>
<reference evidence="2 3" key="1">
    <citation type="journal article" date="2015" name="Genome Biol.">
        <title>Comparative genomics of Steinernema reveals deeply conserved gene regulatory networks.</title>
        <authorList>
            <person name="Dillman A.R."/>
            <person name="Macchietto M."/>
            <person name="Porter C.F."/>
            <person name="Rogers A."/>
            <person name="Williams B."/>
            <person name="Antoshechkin I."/>
            <person name="Lee M.M."/>
            <person name="Goodwin Z."/>
            <person name="Lu X."/>
            <person name="Lewis E.E."/>
            <person name="Goodrich-Blair H."/>
            <person name="Stock S.P."/>
            <person name="Adams B.J."/>
            <person name="Sternberg P.W."/>
            <person name="Mortazavi A."/>
        </authorList>
    </citation>
    <scope>NUCLEOTIDE SEQUENCE [LARGE SCALE GENOMIC DNA]</scope>
    <source>
        <strain evidence="2 3">ALL</strain>
    </source>
</reference>
<sequence length="331" mass="37650">MVYSNGTEIIRLSKNFLTFRHVNGAIACMAAVIFNLLIIISIQRMNRGNLRHFRGLLVALSVLDTCYAFAAGVTTMGFDYYNEGFLVVITGVTTFGPPILSQYFYAFYILTFNAFFILQPIIFICRYVIICTPQHIAYFEDKFVLIGGFITACLYCVAQLYSNTNIYTLTHDHPVYVMDETGEKVFNNAVYLSSKNANEAFVIAETLFLNLLIMASVSSMVYCSTKIFIFLKRNASSFTERTRQGQRKLTLALMLQTTFPILTGVVPLYVTFYMIFNQIASSRILWYSMTLHVWQPTFSALITIVFVTPIRRVMVIFGKKPSRIFNVTSGI</sequence>
<evidence type="ECO:0000313" key="2">
    <source>
        <dbReference type="EMBL" id="TKR96039.1"/>
    </source>
</evidence>
<protein>
    <recommendedName>
        <fullName evidence="4">G-protein coupled receptors family 1 profile domain-containing protein</fullName>
    </recommendedName>
</protein>
<accession>A0A4U5PHD2</accession>
<dbReference type="EMBL" id="AZBU02000002">
    <property type="protein sequence ID" value="TKR96039.1"/>
    <property type="molecule type" value="Genomic_DNA"/>
</dbReference>
<keyword evidence="1" id="KW-1133">Transmembrane helix</keyword>
<feature type="transmembrane region" description="Helical" evidence="1">
    <location>
        <begin position="105"/>
        <end position="131"/>
    </location>
</feature>
<proteinExistence type="predicted"/>
<gene>
    <name evidence="2" type="ORF">L596_010117</name>
</gene>
<keyword evidence="1" id="KW-0472">Membrane</keyword>
<dbReference type="SUPFAM" id="SSF81321">
    <property type="entry name" value="Family A G protein-coupled receptor-like"/>
    <property type="match status" value="1"/>
</dbReference>
<dbReference type="PANTHER" id="PTHR22943:SF248">
    <property type="entry name" value="SEVEN TM RECEPTOR"/>
    <property type="match status" value="1"/>
</dbReference>
<dbReference type="Proteomes" id="UP000298663">
    <property type="component" value="Unassembled WGS sequence"/>
</dbReference>
<dbReference type="InterPro" id="IPR019428">
    <property type="entry name" value="7TM_GPCR_serpentine_rcpt_Str"/>
</dbReference>
<evidence type="ECO:0000313" key="3">
    <source>
        <dbReference type="Proteomes" id="UP000298663"/>
    </source>
</evidence>
<feature type="transmembrane region" description="Helical" evidence="1">
    <location>
        <begin position="55"/>
        <end position="78"/>
    </location>
</feature>
<evidence type="ECO:0000256" key="1">
    <source>
        <dbReference type="SAM" id="Phobius"/>
    </source>
</evidence>
<dbReference type="Pfam" id="PF10326">
    <property type="entry name" value="7TM_GPCR_Str"/>
    <property type="match status" value="1"/>
</dbReference>
<keyword evidence="3" id="KW-1185">Reference proteome</keyword>
<organism evidence="2 3">
    <name type="scientific">Steinernema carpocapsae</name>
    <name type="common">Entomopathogenic nematode</name>
    <dbReference type="NCBI Taxonomy" id="34508"/>
    <lineage>
        <taxon>Eukaryota</taxon>
        <taxon>Metazoa</taxon>
        <taxon>Ecdysozoa</taxon>
        <taxon>Nematoda</taxon>
        <taxon>Chromadorea</taxon>
        <taxon>Rhabditida</taxon>
        <taxon>Tylenchina</taxon>
        <taxon>Panagrolaimomorpha</taxon>
        <taxon>Strongyloidoidea</taxon>
        <taxon>Steinernematidae</taxon>
        <taxon>Steinernema</taxon>
    </lineage>
</organism>
<dbReference type="PANTHER" id="PTHR22943">
    <property type="entry name" value="7-TRANSMEMBRANE DOMAIN RECEPTOR C.ELEGANS"/>
    <property type="match status" value="1"/>
</dbReference>
<evidence type="ECO:0008006" key="4">
    <source>
        <dbReference type="Google" id="ProtNLM"/>
    </source>
</evidence>
<dbReference type="AlphaFoldDB" id="A0A4U5PHD2"/>
<feature type="transmembrane region" description="Helical" evidence="1">
    <location>
        <begin position="207"/>
        <end position="231"/>
    </location>
</feature>